<evidence type="ECO:0000259" key="4">
    <source>
        <dbReference type="PROSITE" id="PS50987"/>
    </source>
</evidence>
<protein>
    <submittedName>
        <fullName evidence="5">Winged helix-turn-helix transcriptional regulator</fullName>
    </submittedName>
</protein>
<dbReference type="GO" id="GO:0003700">
    <property type="term" value="F:DNA-binding transcription factor activity"/>
    <property type="evidence" value="ECO:0007669"/>
    <property type="project" value="InterPro"/>
</dbReference>
<dbReference type="GO" id="GO:0003677">
    <property type="term" value="F:DNA binding"/>
    <property type="evidence" value="ECO:0007669"/>
    <property type="project" value="UniProtKB-KW"/>
</dbReference>
<organism evidence="5 6">
    <name type="scientific">Psychrobacillus soli</name>
    <dbReference type="NCBI Taxonomy" id="1543965"/>
    <lineage>
        <taxon>Bacteria</taxon>
        <taxon>Bacillati</taxon>
        <taxon>Bacillota</taxon>
        <taxon>Bacilli</taxon>
        <taxon>Bacillales</taxon>
        <taxon>Bacillaceae</taxon>
        <taxon>Psychrobacillus</taxon>
    </lineage>
</organism>
<name>A0A544TKA9_9BACI</name>
<accession>A0A544TKA9</accession>
<dbReference type="Gene3D" id="1.10.10.10">
    <property type="entry name" value="Winged helix-like DNA-binding domain superfamily/Winged helix DNA-binding domain"/>
    <property type="match status" value="1"/>
</dbReference>
<evidence type="ECO:0000313" key="5">
    <source>
        <dbReference type="EMBL" id="TQR17876.1"/>
    </source>
</evidence>
<dbReference type="InterPro" id="IPR036388">
    <property type="entry name" value="WH-like_DNA-bd_sf"/>
</dbReference>
<dbReference type="PROSITE" id="PS50987">
    <property type="entry name" value="HTH_ARSR_2"/>
    <property type="match status" value="1"/>
</dbReference>
<dbReference type="Proteomes" id="UP000318937">
    <property type="component" value="Unassembled WGS sequence"/>
</dbReference>
<dbReference type="PRINTS" id="PR00778">
    <property type="entry name" value="HTHARSR"/>
</dbReference>
<dbReference type="CDD" id="cd00090">
    <property type="entry name" value="HTH_ARSR"/>
    <property type="match status" value="1"/>
</dbReference>
<keyword evidence="2" id="KW-0238">DNA-binding</keyword>
<dbReference type="PANTHER" id="PTHR33154:SF18">
    <property type="entry name" value="ARSENICAL RESISTANCE OPERON REPRESSOR"/>
    <property type="match status" value="1"/>
</dbReference>
<evidence type="ECO:0000256" key="1">
    <source>
        <dbReference type="ARBA" id="ARBA00023015"/>
    </source>
</evidence>
<evidence type="ECO:0000256" key="2">
    <source>
        <dbReference type="ARBA" id="ARBA00023125"/>
    </source>
</evidence>
<dbReference type="SMART" id="SM00418">
    <property type="entry name" value="HTH_ARSR"/>
    <property type="match status" value="1"/>
</dbReference>
<gene>
    <name evidence="5" type="ORF">FG383_03205</name>
</gene>
<dbReference type="InterPro" id="IPR051081">
    <property type="entry name" value="HTH_MetalResp_TranReg"/>
</dbReference>
<dbReference type="InterPro" id="IPR001845">
    <property type="entry name" value="HTH_ArsR_DNA-bd_dom"/>
</dbReference>
<reference evidence="5 6" key="1">
    <citation type="submission" date="2019-05" db="EMBL/GenBank/DDBJ databases">
        <title>Psychrobacillus vulpis sp. nov., a new species isolated from feces of a red fox that inhabits in The Tablas de Daimiel Natural Park, Albacete, Spain.</title>
        <authorList>
            <person name="Rodriguez M."/>
            <person name="Reina J.C."/>
            <person name="Bejar V."/>
            <person name="Llamas I."/>
        </authorList>
    </citation>
    <scope>NUCLEOTIDE SEQUENCE [LARGE SCALE GENOMIC DNA]</scope>
    <source>
        <strain evidence="5 6">NHI-2</strain>
    </source>
</reference>
<evidence type="ECO:0000256" key="3">
    <source>
        <dbReference type="ARBA" id="ARBA00023163"/>
    </source>
</evidence>
<dbReference type="EMBL" id="VDGG01000005">
    <property type="protein sequence ID" value="TQR17876.1"/>
    <property type="molecule type" value="Genomic_DNA"/>
</dbReference>
<proteinExistence type="predicted"/>
<keyword evidence="1" id="KW-0805">Transcription regulation</keyword>
<dbReference type="InterPro" id="IPR011991">
    <property type="entry name" value="ArsR-like_HTH"/>
</dbReference>
<comment type="caution">
    <text evidence="5">The sequence shown here is derived from an EMBL/GenBank/DDBJ whole genome shotgun (WGS) entry which is preliminary data.</text>
</comment>
<feature type="domain" description="HTH arsR-type" evidence="4">
    <location>
        <begin position="259"/>
        <end position="347"/>
    </location>
</feature>
<dbReference type="InterPro" id="IPR036390">
    <property type="entry name" value="WH_DNA-bd_sf"/>
</dbReference>
<evidence type="ECO:0000313" key="6">
    <source>
        <dbReference type="Proteomes" id="UP000318937"/>
    </source>
</evidence>
<dbReference type="Pfam" id="PF01022">
    <property type="entry name" value="HTH_5"/>
    <property type="match status" value="1"/>
</dbReference>
<sequence>MEVLNLTSRKRETYQVQLKYSVLWECALGIAAITNTPIIKTLEKPVEYWKEIKESLPVKLLVELDYVENKNTWKALLQLLHQRDFTDLKEFTNYIRKLSMPDFIFICIPFIGNNYQELRRNASLGEQLAMKEMMKITKDNSFFPRYIEFICQVNSKRLKEHLISVMTGWYEEVIKKEVEQLHTILQIDYEMKREMADKMSTEELVEWTTGGITYLPELNVSNVLLIPQYIYRPWNIEADLENTKVFYYPIANESITPNDRYTPNNFLVLKHKALGDEVRLRIVKLLEEQNLTLQDITEKLNIGKSTIHHHLKILRAAKLVEIIDAKYALKRNSLDMLSKELEFYLNQ</sequence>
<dbReference type="AlphaFoldDB" id="A0A544TKA9"/>
<dbReference type="RefSeq" id="WP_142605410.1">
    <property type="nucleotide sequence ID" value="NZ_VDGG01000005.1"/>
</dbReference>
<dbReference type="SUPFAM" id="SSF46785">
    <property type="entry name" value="Winged helix' DNA-binding domain"/>
    <property type="match status" value="1"/>
</dbReference>
<keyword evidence="3" id="KW-0804">Transcription</keyword>
<keyword evidence="6" id="KW-1185">Reference proteome</keyword>
<dbReference type="PANTHER" id="PTHR33154">
    <property type="entry name" value="TRANSCRIPTIONAL REGULATOR, ARSR FAMILY"/>
    <property type="match status" value="1"/>
</dbReference>
<dbReference type="OrthoDB" id="2646147at2"/>